<dbReference type="EMBL" id="CP022746">
    <property type="protein sequence ID" value="ASY46049.1"/>
    <property type="molecule type" value="Genomic_DNA"/>
</dbReference>
<organism evidence="2 3">
    <name type="scientific">Sphingobium xenophagum</name>
    <dbReference type="NCBI Taxonomy" id="121428"/>
    <lineage>
        <taxon>Bacteria</taxon>
        <taxon>Pseudomonadati</taxon>
        <taxon>Pseudomonadota</taxon>
        <taxon>Alphaproteobacteria</taxon>
        <taxon>Sphingomonadales</taxon>
        <taxon>Sphingomonadaceae</taxon>
        <taxon>Sphingobium</taxon>
    </lineage>
</organism>
<name>A0A249MY56_SPHXE</name>
<comment type="cofactor">
    <cofactor evidence="1">
        <name>Fe(2+)</name>
        <dbReference type="ChEBI" id="CHEBI:29033"/>
    </cofactor>
</comment>
<proteinExistence type="predicted"/>
<dbReference type="InterPro" id="IPR008775">
    <property type="entry name" value="Phytyl_CoA_dOase-like"/>
</dbReference>
<keyword evidence="2" id="KW-0223">Dioxygenase</keyword>
<accession>A0A249MY56</accession>
<keyword evidence="2" id="KW-0560">Oxidoreductase</keyword>
<dbReference type="RefSeq" id="WP_095687255.1">
    <property type="nucleotide sequence ID" value="NZ_CP022746.1"/>
</dbReference>
<protein>
    <submittedName>
        <fullName evidence="2">Phytanoyl-CoA dioxygenase</fullName>
    </submittedName>
</protein>
<evidence type="ECO:0000313" key="3">
    <source>
        <dbReference type="Proteomes" id="UP000217141"/>
    </source>
</evidence>
<dbReference type="PANTHER" id="PTHR20883:SF48">
    <property type="entry name" value="ECTOINE DIOXYGENASE"/>
    <property type="match status" value="1"/>
</dbReference>
<sequence>MANLPDIAPLADHHTSALLDQGYCIIPAALPAASARDLAEDLSADFERAAASTGPFYGNDTKRFGSLLRRSPHAQAFVQHDLILAVVRQILGPWCDRVALNLTQAIELMPGSIEQVPHRDQDMWPCSRLVDPDLHVEFLVNVMWPFTSFTRDNGATRVWPGSHRRQDETILDPDEAIVAEMEPGSALLFLGSTLHAGGANKTDHPRRGMIVSYALGWLKPYELQWLAYPPDVARQFDPDLSDLIGYRIHRPNLGNYEGHCPSKMLRSTDANIGAVDALGDEQHALIEAYRREGLLPSVAPS</sequence>
<dbReference type="AlphaFoldDB" id="A0A249MY56"/>
<dbReference type="Pfam" id="PF05721">
    <property type="entry name" value="PhyH"/>
    <property type="match status" value="1"/>
</dbReference>
<dbReference type="GO" id="GO:0016706">
    <property type="term" value="F:2-oxoglutarate-dependent dioxygenase activity"/>
    <property type="evidence" value="ECO:0007669"/>
    <property type="project" value="UniProtKB-ARBA"/>
</dbReference>
<dbReference type="Proteomes" id="UP000217141">
    <property type="component" value="Chromosome II"/>
</dbReference>
<reference evidence="2 3" key="1">
    <citation type="submission" date="2017-08" db="EMBL/GenBank/DDBJ databases">
        <title>Whole Genome Sequence of Sphingobium hydrophobicum C1: Insights into Adaption to the Electronic-waste Contaminated Sediment.</title>
        <authorList>
            <person name="Song D."/>
            <person name="Chen X."/>
            <person name="Xu M."/>
        </authorList>
    </citation>
    <scope>NUCLEOTIDE SEQUENCE [LARGE SCALE GENOMIC DNA]</scope>
    <source>
        <strain evidence="2 3">C1</strain>
    </source>
</reference>
<dbReference type="KEGG" id="shyd:CJD35_16165"/>
<dbReference type="Gene3D" id="2.60.120.620">
    <property type="entry name" value="q2cbj1_9rhob like domain"/>
    <property type="match status" value="1"/>
</dbReference>
<evidence type="ECO:0000256" key="1">
    <source>
        <dbReference type="ARBA" id="ARBA00001954"/>
    </source>
</evidence>
<dbReference type="SUPFAM" id="SSF51197">
    <property type="entry name" value="Clavaminate synthase-like"/>
    <property type="match status" value="1"/>
</dbReference>
<evidence type="ECO:0000313" key="2">
    <source>
        <dbReference type="EMBL" id="ASY46049.1"/>
    </source>
</evidence>
<gene>
    <name evidence="2" type="ORF">CJD35_16165</name>
</gene>
<dbReference type="PANTHER" id="PTHR20883">
    <property type="entry name" value="PHYTANOYL-COA DIOXYGENASE DOMAIN CONTAINING 1"/>
    <property type="match status" value="1"/>
</dbReference>
<dbReference type="GO" id="GO:0005506">
    <property type="term" value="F:iron ion binding"/>
    <property type="evidence" value="ECO:0007669"/>
    <property type="project" value="UniProtKB-ARBA"/>
</dbReference>